<dbReference type="InterPro" id="IPR012337">
    <property type="entry name" value="RNaseH-like_sf"/>
</dbReference>
<keyword evidence="6" id="KW-0234">DNA repair</keyword>
<organism evidence="7">
    <name type="scientific">marine sediment metagenome</name>
    <dbReference type="NCBI Taxonomy" id="412755"/>
    <lineage>
        <taxon>unclassified sequences</taxon>
        <taxon>metagenomes</taxon>
        <taxon>ecological metagenomes</taxon>
    </lineage>
</organism>
<evidence type="ECO:0000256" key="2">
    <source>
        <dbReference type="ARBA" id="ARBA00022763"/>
    </source>
</evidence>
<dbReference type="InterPro" id="IPR036397">
    <property type="entry name" value="RNaseH_sf"/>
</dbReference>
<reference evidence="7" key="1">
    <citation type="journal article" date="2015" name="Nature">
        <title>Complex archaea that bridge the gap between prokaryotes and eukaryotes.</title>
        <authorList>
            <person name="Spang A."/>
            <person name="Saw J.H."/>
            <person name="Jorgensen S.L."/>
            <person name="Zaremba-Niedzwiedzka K."/>
            <person name="Martijn J."/>
            <person name="Lind A.E."/>
            <person name="van Eijk R."/>
            <person name="Schleper C."/>
            <person name="Guy L."/>
            <person name="Ettema T.J."/>
        </authorList>
    </citation>
    <scope>NUCLEOTIDE SEQUENCE</scope>
</reference>
<comment type="similarity">
    <text evidence="1">Belongs to the RuvC family.</text>
</comment>
<dbReference type="SUPFAM" id="SSF53098">
    <property type="entry name" value="Ribonuclease H-like"/>
    <property type="match status" value="1"/>
</dbReference>
<comment type="caution">
    <text evidence="7">The sequence shown here is derived from an EMBL/GenBank/DDBJ whole genome shotgun (WGS) entry which is preliminary data.</text>
</comment>
<dbReference type="GO" id="GO:0006281">
    <property type="term" value="P:DNA repair"/>
    <property type="evidence" value="ECO:0007669"/>
    <property type="project" value="UniProtKB-KW"/>
</dbReference>
<dbReference type="Gene3D" id="3.30.420.10">
    <property type="entry name" value="Ribonuclease H-like superfamily/Ribonuclease H"/>
    <property type="match status" value="1"/>
</dbReference>
<protein>
    <submittedName>
        <fullName evidence="7">Uncharacterized protein</fullName>
    </submittedName>
</protein>
<accession>A0A0F9BM32</accession>
<dbReference type="GO" id="GO:0004520">
    <property type="term" value="F:DNA endonuclease activity"/>
    <property type="evidence" value="ECO:0007669"/>
    <property type="project" value="InterPro"/>
</dbReference>
<keyword evidence="3" id="KW-0460">Magnesium</keyword>
<evidence type="ECO:0000256" key="5">
    <source>
        <dbReference type="ARBA" id="ARBA00023172"/>
    </source>
</evidence>
<keyword evidence="2" id="KW-0227">DNA damage</keyword>
<evidence type="ECO:0000313" key="7">
    <source>
        <dbReference type="EMBL" id="KKL22909.1"/>
    </source>
</evidence>
<dbReference type="AlphaFoldDB" id="A0A0F9BM32"/>
<dbReference type="EMBL" id="LAZR01037166">
    <property type="protein sequence ID" value="KKL22909.1"/>
    <property type="molecule type" value="Genomic_DNA"/>
</dbReference>
<evidence type="ECO:0000256" key="4">
    <source>
        <dbReference type="ARBA" id="ARBA00023125"/>
    </source>
</evidence>
<gene>
    <name evidence="7" type="ORF">LCGC14_2430700</name>
</gene>
<sequence length="129" mass="14189">IEAKGRRAEDRIQALAAGLEESSSIWQEVRWVYIETPVMGVNAKALRDQAIVVGIIRSFLWRNGLDNSMVDNGTWKKGVLGNGHASKEEIAAYAQKMLKVPTDQPQDAHDAACIAAWGYNNVPQEVANV</sequence>
<dbReference type="Pfam" id="PF02075">
    <property type="entry name" value="RuvC"/>
    <property type="match status" value="1"/>
</dbReference>
<dbReference type="InterPro" id="IPR002176">
    <property type="entry name" value="X-over_junc_endoDNase_RuvC"/>
</dbReference>
<name>A0A0F9BM32_9ZZZZ</name>
<evidence type="ECO:0000256" key="6">
    <source>
        <dbReference type="ARBA" id="ARBA00023204"/>
    </source>
</evidence>
<feature type="non-terminal residue" evidence="7">
    <location>
        <position position="1"/>
    </location>
</feature>
<dbReference type="GO" id="GO:0006310">
    <property type="term" value="P:DNA recombination"/>
    <property type="evidence" value="ECO:0007669"/>
    <property type="project" value="UniProtKB-KW"/>
</dbReference>
<proteinExistence type="inferred from homology"/>
<dbReference type="GO" id="GO:0003677">
    <property type="term" value="F:DNA binding"/>
    <property type="evidence" value="ECO:0007669"/>
    <property type="project" value="UniProtKB-KW"/>
</dbReference>
<evidence type="ECO:0000256" key="1">
    <source>
        <dbReference type="ARBA" id="ARBA00009518"/>
    </source>
</evidence>
<keyword evidence="4" id="KW-0238">DNA-binding</keyword>
<keyword evidence="5" id="KW-0233">DNA recombination</keyword>
<evidence type="ECO:0000256" key="3">
    <source>
        <dbReference type="ARBA" id="ARBA00022842"/>
    </source>
</evidence>